<dbReference type="SUPFAM" id="SSF48403">
    <property type="entry name" value="Ankyrin repeat"/>
    <property type="match status" value="1"/>
</dbReference>
<keyword evidence="1" id="KW-0677">Repeat</keyword>
<dbReference type="HOGENOM" id="CLU_650429_0_0_12"/>
<dbReference type="InterPro" id="IPR002110">
    <property type="entry name" value="Ankyrin_rpt"/>
</dbReference>
<feature type="repeat" description="ANK" evidence="3">
    <location>
        <begin position="173"/>
        <end position="205"/>
    </location>
</feature>
<evidence type="ECO:0000256" key="1">
    <source>
        <dbReference type="ARBA" id="ARBA00022737"/>
    </source>
</evidence>
<keyword evidence="6" id="KW-1185">Reference proteome</keyword>
<protein>
    <submittedName>
        <fullName evidence="5">SH3 type 3 domain protein</fullName>
    </submittedName>
</protein>
<accession>I4B6V8</accession>
<dbReference type="Gene3D" id="2.30.30.40">
    <property type="entry name" value="SH3 Domains"/>
    <property type="match status" value="1"/>
</dbReference>
<gene>
    <name evidence="5" type="ordered locus">Turpa_2372</name>
</gene>
<organism evidence="5 6">
    <name type="scientific">Turneriella parva (strain ATCC BAA-1111 / DSM 21527 / NCTC 11395 / H)</name>
    <name type="common">Leptospira parva</name>
    <dbReference type="NCBI Taxonomy" id="869212"/>
    <lineage>
        <taxon>Bacteria</taxon>
        <taxon>Pseudomonadati</taxon>
        <taxon>Spirochaetota</taxon>
        <taxon>Spirochaetia</taxon>
        <taxon>Leptospirales</taxon>
        <taxon>Leptospiraceae</taxon>
        <taxon>Turneriella</taxon>
    </lineage>
</organism>
<dbReference type="PROSITE" id="PS50297">
    <property type="entry name" value="ANK_REP_REGION"/>
    <property type="match status" value="1"/>
</dbReference>
<evidence type="ECO:0000259" key="4">
    <source>
        <dbReference type="Pfam" id="PF08239"/>
    </source>
</evidence>
<sequence length="387" mass="42392">MVATACATRQVRLEYAREETDALTDAVWDKNLQAARAALAKGGDPNYLYQGTTPLFFKALRLGTDWAEAFADAGVDINLQDWKKNTALIAMVDQRNHEAMRWLIRRDADLNHRSFHGHTALLLAYIHEDATSIAMLKKAGAKEDIFTHSVSGNAEGLQERVRAGESVNEYSSYGIPALVYAAGFGRTECVRMLLSLSASVSVSDRENGITPVMAVVMSDIPNKTEVLQLLAKGVPNLNITTADGERPIVVAARRQENEVVRLLAELGADVNARDEKGATALSYVTDAATEKFLLARRAKCGDPKRFTCGRGGRRTEKTKVIAADGLYLRDAPSIEATKLTLMKAGATVIILSRAPGKDHEHHDGRTGVWCRVRFRGREGYAFSGFLE</sequence>
<feature type="domain" description="SH3b" evidence="4">
    <location>
        <begin position="324"/>
        <end position="387"/>
    </location>
</feature>
<dbReference type="Proteomes" id="UP000006048">
    <property type="component" value="Chromosome"/>
</dbReference>
<dbReference type="AlphaFoldDB" id="I4B6V8"/>
<dbReference type="PANTHER" id="PTHR24198:SF165">
    <property type="entry name" value="ANKYRIN REPEAT-CONTAINING PROTEIN-RELATED"/>
    <property type="match status" value="1"/>
</dbReference>
<evidence type="ECO:0000256" key="2">
    <source>
        <dbReference type="ARBA" id="ARBA00023043"/>
    </source>
</evidence>
<dbReference type="KEGG" id="tpx:Turpa_2372"/>
<keyword evidence="2 3" id="KW-0040">ANK repeat</keyword>
<dbReference type="InterPro" id="IPR003646">
    <property type="entry name" value="SH3-like_bac-type"/>
</dbReference>
<dbReference type="Pfam" id="PF08239">
    <property type="entry name" value="SH3_3"/>
    <property type="match status" value="1"/>
</dbReference>
<dbReference type="Pfam" id="PF00023">
    <property type="entry name" value="Ank"/>
    <property type="match status" value="1"/>
</dbReference>
<name>I4B6V8_TURPD</name>
<proteinExistence type="predicted"/>
<dbReference type="RefSeq" id="WP_014803521.1">
    <property type="nucleotide sequence ID" value="NC_018020.1"/>
</dbReference>
<dbReference type="PANTHER" id="PTHR24198">
    <property type="entry name" value="ANKYRIN REPEAT AND PROTEIN KINASE DOMAIN-CONTAINING PROTEIN"/>
    <property type="match status" value="1"/>
</dbReference>
<dbReference type="OrthoDB" id="341379at2"/>
<dbReference type="InterPro" id="IPR036770">
    <property type="entry name" value="Ankyrin_rpt-contain_sf"/>
</dbReference>
<dbReference type="Pfam" id="PF13857">
    <property type="entry name" value="Ank_5"/>
    <property type="match status" value="1"/>
</dbReference>
<feature type="repeat" description="ANK" evidence="3">
    <location>
        <begin position="243"/>
        <end position="275"/>
    </location>
</feature>
<reference evidence="5 6" key="1">
    <citation type="submission" date="2012-06" db="EMBL/GenBank/DDBJ databases">
        <title>The complete chromosome of genome of Turneriella parva DSM 21527.</title>
        <authorList>
            <consortium name="US DOE Joint Genome Institute (JGI-PGF)"/>
            <person name="Lucas S."/>
            <person name="Han J."/>
            <person name="Lapidus A."/>
            <person name="Bruce D."/>
            <person name="Goodwin L."/>
            <person name="Pitluck S."/>
            <person name="Peters L."/>
            <person name="Kyrpides N."/>
            <person name="Mavromatis K."/>
            <person name="Ivanova N."/>
            <person name="Mikhailova N."/>
            <person name="Chertkov O."/>
            <person name="Detter J.C."/>
            <person name="Tapia R."/>
            <person name="Han C."/>
            <person name="Land M."/>
            <person name="Hauser L."/>
            <person name="Markowitz V."/>
            <person name="Cheng J.-F."/>
            <person name="Hugenholtz P."/>
            <person name="Woyke T."/>
            <person name="Wu D."/>
            <person name="Gronow S."/>
            <person name="Wellnitz S."/>
            <person name="Brambilla E."/>
            <person name="Klenk H.-P."/>
            <person name="Eisen J.A."/>
        </authorList>
    </citation>
    <scope>NUCLEOTIDE SEQUENCE [LARGE SCALE GENOMIC DNA]</scope>
    <source>
        <strain evidence="6">ATCC BAA-1111 / DSM 21527 / NCTC 11395 / H</strain>
    </source>
</reference>
<evidence type="ECO:0000313" key="5">
    <source>
        <dbReference type="EMBL" id="AFM13015.1"/>
    </source>
</evidence>
<dbReference type="EMBL" id="CP002959">
    <property type="protein sequence ID" value="AFM13015.1"/>
    <property type="molecule type" value="Genomic_DNA"/>
</dbReference>
<dbReference type="Gene3D" id="1.25.40.20">
    <property type="entry name" value="Ankyrin repeat-containing domain"/>
    <property type="match status" value="2"/>
</dbReference>
<dbReference type="PROSITE" id="PS50088">
    <property type="entry name" value="ANK_REPEAT"/>
    <property type="match status" value="2"/>
</dbReference>
<dbReference type="SMART" id="SM00248">
    <property type="entry name" value="ANK"/>
    <property type="match status" value="6"/>
</dbReference>
<evidence type="ECO:0000313" key="6">
    <source>
        <dbReference type="Proteomes" id="UP000006048"/>
    </source>
</evidence>
<evidence type="ECO:0000256" key="3">
    <source>
        <dbReference type="PROSITE-ProRule" id="PRU00023"/>
    </source>
</evidence>
<dbReference type="STRING" id="869212.Turpa_2372"/>